<accession>A0ABW3RDT4</accession>
<organism evidence="1 2">
    <name type="scientific">Hwangdonia seohaensis</name>
    <dbReference type="NCBI Taxonomy" id="1240727"/>
    <lineage>
        <taxon>Bacteria</taxon>
        <taxon>Pseudomonadati</taxon>
        <taxon>Bacteroidota</taxon>
        <taxon>Flavobacteriia</taxon>
        <taxon>Flavobacteriales</taxon>
        <taxon>Flavobacteriaceae</taxon>
        <taxon>Hwangdonia</taxon>
    </lineage>
</organism>
<dbReference type="EMBL" id="JBHTLJ010000003">
    <property type="protein sequence ID" value="MFD1163124.1"/>
    <property type="molecule type" value="Genomic_DNA"/>
</dbReference>
<reference evidence="2" key="1">
    <citation type="journal article" date="2019" name="Int. J. Syst. Evol. Microbiol.">
        <title>The Global Catalogue of Microorganisms (GCM) 10K type strain sequencing project: providing services to taxonomists for standard genome sequencing and annotation.</title>
        <authorList>
            <consortium name="The Broad Institute Genomics Platform"/>
            <consortium name="The Broad Institute Genome Sequencing Center for Infectious Disease"/>
            <person name="Wu L."/>
            <person name="Ma J."/>
        </authorList>
    </citation>
    <scope>NUCLEOTIDE SEQUENCE [LARGE SCALE GENOMIC DNA]</scope>
    <source>
        <strain evidence="2">CCUG 63246</strain>
    </source>
</reference>
<keyword evidence="2" id="KW-1185">Reference proteome</keyword>
<name>A0ABW3RDT4_9FLAO</name>
<evidence type="ECO:0000313" key="1">
    <source>
        <dbReference type="EMBL" id="MFD1163124.1"/>
    </source>
</evidence>
<gene>
    <name evidence="1" type="ORF">ACFQ2E_11885</name>
</gene>
<dbReference type="Proteomes" id="UP001597163">
    <property type="component" value="Unassembled WGS sequence"/>
</dbReference>
<proteinExistence type="predicted"/>
<comment type="caution">
    <text evidence="1">The sequence shown here is derived from an EMBL/GenBank/DDBJ whole genome shotgun (WGS) entry which is preliminary data.</text>
</comment>
<protein>
    <submittedName>
        <fullName evidence="1">Uncharacterized protein</fullName>
    </submittedName>
</protein>
<sequence>MKLNLDKILAAFGNRRAMERTHVDNHTEDIINSITDDAFAISEKNVLYASTKELGGYHYVITIIVGAFKIKTMKGAKLNIEGTDFKLDLKSDMDEFQSDHSNVSNRFITRIDFQIEKEDVEKFDKARINALRLTAKKHEIIFNTPLNAIKKD</sequence>
<evidence type="ECO:0000313" key="2">
    <source>
        <dbReference type="Proteomes" id="UP001597163"/>
    </source>
</evidence>
<dbReference type="RefSeq" id="WP_311940257.1">
    <property type="nucleotide sequence ID" value="NZ_JAVSCK010000003.1"/>
</dbReference>